<reference evidence="2 3" key="1">
    <citation type="journal article" date="2011" name="PLoS ONE">
        <title>The complete genome sequence of Thermoproteus tenax: a physiologically versatile member of the Crenarchaeota.</title>
        <authorList>
            <person name="Siebers B."/>
            <person name="Zaparty M."/>
            <person name="Raddatz G."/>
            <person name="Tjaden B."/>
            <person name="Albers S.V."/>
            <person name="Bell S.D."/>
            <person name="Blombach F."/>
            <person name="Kletzin A."/>
            <person name="Kyrpides N."/>
            <person name="Lanz C."/>
            <person name="Plagens A."/>
            <person name="Rampp M."/>
            <person name="Rosinus A."/>
            <person name="von Jan M."/>
            <person name="Makarova K.S."/>
            <person name="Klenk H.P."/>
            <person name="Schuster S.C."/>
            <person name="Hensel R."/>
        </authorList>
    </citation>
    <scope>NUCLEOTIDE SEQUENCE [LARGE SCALE GENOMIC DNA]</scope>
    <source>
        <strain evidence="3">ATCC 35583 / DSM 2078 / JCM 9277 / NBRC 100435 / Kra 1</strain>
    </source>
</reference>
<sequence length="89" mass="9008">MDEALSVVILAASMFLLGLIIGLATFVLASKAPQTSSSVAVYISYPGGSISISPSQSCPLVINTSGIYSCTGLLKSLNGTLNNATIIIG</sequence>
<dbReference type="KEGG" id="ttn:TTX_0804"/>
<feature type="transmembrane region" description="Helical" evidence="1">
    <location>
        <begin position="6"/>
        <end position="29"/>
    </location>
</feature>
<dbReference type="OrthoDB" id="377266at2157"/>
<dbReference type="EMBL" id="FN869859">
    <property type="protein sequence ID" value="CCC81458.1"/>
    <property type="molecule type" value="Genomic_DNA"/>
</dbReference>
<gene>
    <name evidence="2" type="ordered locus">TTX_0804</name>
</gene>
<dbReference type="RefSeq" id="WP_014126714.1">
    <property type="nucleotide sequence ID" value="NC_016070.1"/>
</dbReference>
<dbReference type="eggNOG" id="arCOG14027">
    <property type="taxonomic scope" value="Archaea"/>
</dbReference>
<accession>G4RPG3</accession>
<dbReference type="STRING" id="768679.TTX_0804"/>
<protein>
    <submittedName>
        <fullName evidence="2">Uncharacterized protein</fullName>
    </submittedName>
</protein>
<keyword evidence="1" id="KW-1133">Transmembrane helix</keyword>
<keyword evidence="1" id="KW-0812">Transmembrane</keyword>
<evidence type="ECO:0000256" key="1">
    <source>
        <dbReference type="SAM" id="Phobius"/>
    </source>
</evidence>
<name>G4RPG3_THETK</name>
<organism evidence="2 3">
    <name type="scientific">Thermoproteus tenax (strain ATCC 35583 / DSM 2078 / JCM 9277 / NBRC 100435 / Kra 1)</name>
    <dbReference type="NCBI Taxonomy" id="768679"/>
    <lineage>
        <taxon>Archaea</taxon>
        <taxon>Thermoproteota</taxon>
        <taxon>Thermoprotei</taxon>
        <taxon>Thermoproteales</taxon>
        <taxon>Thermoproteaceae</taxon>
        <taxon>Thermoproteus</taxon>
    </lineage>
</organism>
<dbReference type="PATRIC" id="fig|768679.9.peg.812"/>
<dbReference type="Proteomes" id="UP000002654">
    <property type="component" value="Chromosome"/>
</dbReference>
<keyword evidence="3" id="KW-1185">Reference proteome</keyword>
<proteinExistence type="predicted"/>
<dbReference type="HOGENOM" id="CLU_2447833_0_0_2"/>
<dbReference type="GeneID" id="11261695"/>
<dbReference type="PaxDb" id="768679-TTX_0804"/>
<evidence type="ECO:0000313" key="2">
    <source>
        <dbReference type="EMBL" id="CCC81458.1"/>
    </source>
</evidence>
<dbReference type="AlphaFoldDB" id="G4RPG3"/>
<evidence type="ECO:0000313" key="3">
    <source>
        <dbReference type="Proteomes" id="UP000002654"/>
    </source>
</evidence>
<keyword evidence="1" id="KW-0472">Membrane</keyword>